<evidence type="ECO:0000313" key="4">
    <source>
        <dbReference type="Proteomes" id="UP000663832"/>
    </source>
</evidence>
<dbReference type="EMBL" id="CAJNOI010000129">
    <property type="protein sequence ID" value="CAF1104600.1"/>
    <property type="molecule type" value="Genomic_DNA"/>
</dbReference>
<dbReference type="PROSITE" id="PS51886">
    <property type="entry name" value="TLDC"/>
    <property type="match status" value="1"/>
</dbReference>
<accession>A0A814H2A0</accession>
<proteinExistence type="predicted"/>
<sequence>MAASSKVSDIAIKLCEIESCQRASATFCHHCKKDVCRRHFNEHADQLVQELNPLADSVNKLREKINSFGIKEYNQKELDKLVQWRDEAVNNINDLYELKKRKLDLLFQDNEEIFLQQTARHMEVINKLTNETANFVEESDVTFEQLLILKRQLHVLEDGINETHSRVVYCDIKPLLIDYNLVLLHSATNNYMRGGTLLCADYQMRLNDFYGNARQKWELIYKGTKDGFCTKDFHRCSDNKGPTMTIIQTKNNNYLFGGYTEIPWDCDGYYKHDPAAFIFSLTNAHAIQPTKFFKKRINTFSVSHGTDRGPHFGGLILGEKHFCDFRISDNAHNYKYSTSDFPAAYIDTTGKGETLFAGEKNFFVGEIEVYRRADESKDKSINKDEYKGDR</sequence>
<evidence type="ECO:0000259" key="1">
    <source>
        <dbReference type="PROSITE" id="PS51886"/>
    </source>
</evidence>
<dbReference type="Pfam" id="PF07534">
    <property type="entry name" value="TLD"/>
    <property type="match status" value="1"/>
</dbReference>
<protein>
    <recommendedName>
        <fullName evidence="1">TLDc domain-containing protein</fullName>
    </recommendedName>
</protein>
<dbReference type="EMBL" id="CAJNOM010000081">
    <property type="protein sequence ID" value="CAF1004370.1"/>
    <property type="molecule type" value="Genomic_DNA"/>
</dbReference>
<comment type="caution">
    <text evidence="2">The sequence shown here is derived from an EMBL/GenBank/DDBJ whole genome shotgun (WGS) entry which is preliminary data.</text>
</comment>
<dbReference type="Proteomes" id="UP000663877">
    <property type="component" value="Unassembled WGS sequence"/>
</dbReference>
<dbReference type="SMART" id="SM00584">
    <property type="entry name" value="TLDc"/>
    <property type="match status" value="1"/>
</dbReference>
<evidence type="ECO:0000313" key="2">
    <source>
        <dbReference type="EMBL" id="CAF1004370.1"/>
    </source>
</evidence>
<dbReference type="OrthoDB" id="25620at2759"/>
<evidence type="ECO:0000313" key="3">
    <source>
        <dbReference type="EMBL" id="CAF1104600.1"/>
    </source>
</evidence>
<feature type="domain" description="TLDc" evidence="1">
    <location>
        <begin position="196"/>
        <end position="373"/>
    </location>
</feature>
<dbReference type="Proteomes" id="UP000663832">
    <property type="component" value="Unassembled WGS sequence"/>
</dbReference>
<name>A0A814H2A0_9BILA</name>
<dbReference type="AlphaFoldDB" id="A0A814H2A0"/>
<keyword evidence="4" id="KW-1185">Reference proteome</keyword>
<reference evidence="2" key="1">
    <citation type="submission" date="2021-02" db="EMBL/GenBank/DDBJ databases">
        <authorList>
            <person name="Nowell W R."/>
        </authorList>
    </citation>
    <scope>NUCLEOTIDE SEQUENCE</scope>
</reference>
<organism evidence="2 4">
    <name type="scientific">Adineta steineri</name>
    <dbReference type="NCBI Taxonomy" id="433720"/>
    <lineage>
        <taxon>Eukaryota</taxon>
        <taxon>Metazoa</taxon>
        <taxon>Spiralia</taxon>
        <taxon>Gnathifera</taxon>
        <taxon>Rotifera</taxon>
        <taxon>Eurotatoria</taxon>
        <taxon>Bdelloidea</taxon>
        <taxon>Adinetida</taxon>
        <taxon>Adinetidae</taxon>
        <taxon>Adineta</taxon>
    </lineage>
</organism>
<gene>
    <name evidence="3" type="ORF">BJG266_LOCUS21546</name>
    <name evidence="2" type="ORF">QVE165_LOCUS15114</name>
</gene>
<dbReference type="InterPro" id="IPR006571">
    <property type="entry name" value="TLDc_dom"/>
</dbReference>